<reference evidence="1" key="1">
    <citation type="submission" date="2023-04" db="EMBL/GenBank/DDBJ databases">
        <title>Ambrosiozyma monospora NBRC 10751.</title>
        <authorList>
            <person name="Ichikawa N."/>
            <person name="Sato H."/>
            <person name="Tonouchi N."/>
        </authorList>
    </citation>
    <scope>NUCLEOTIDE SEQUENCE</scope>
    <source>
        <strain evidence="1">NBRC 10751</strain>
    </source>
</reference>
<dbReference type="Proteomes" id="UP001165064">
    <property type="component" value="Unassembled WGS sequence"/>
</dbReference>
<keyword evidence="2" id="KW-1185">Reference proteome</keyword>
<gene>
    <name evidence="1" type="ORF">Amon02_000422700</name>
</gene>
<protein>
    <submittedName>
        <fullName evidence="1">Unnamed protein product</fullName>
    </submittedName>
</protein>
<evidence type="ECO:0000313" key="2">
    <source>
        <dbReference type="Proteomes" id="UP001165064"/>
    </source>
</evidence>
<evidence type="ECO:0000313" key="1">
    <source>
        <dbReference type="EMBL" id="GME79984.1"/>
    </source>
</evidence>
<comment type="caution">
    <text evidence="1">The sequence shown here is derived from an EMBL/GenBank/DDBJ whole genome shotgun (WGS) entry which is preliminary data.</text>
</comment>
<proteinExistence type="predicted"/>
<accession>A0ACB5T397</accession>
<sequence length="442" mass="46934">MVQSIFANLFSNTSGNGKSNFWLTSLLVVSPILVYQVFSTSSVFGKMSTLMNDQNKRKKLLKDSSNRDTQHTHTLTVNDDSSVPRSTVSPPVLNDDIQQASSSSSTDNNNYTTATTTDNEPPSPTIPRTAQSNETLSDKVKNFFLGSFARDDYIGPETFDSDSSSSLHTSGVAADDDAQVQQPAQPEHQQQQQDLKDPKQHENIVLGSTNDSAAISNKNIAQVSPTISSKTEPQVNLPAGSAAQTGSFGVGDQLGAEKPTEKPKKNSLQKSPRVGGGNDHGTFVEVVDPNLAHDVKNKNQKGKVAPHVILEQAEKELSTDPHDDLVDNESLKSIKQESQSNLEKKSDTVSTGSRNYVSVVKDEPKVESKEAAGNAGLFPHPEAVGLTSSLSSSPSSTEPVTAPLSNAHSDSKKPVLTGLAATAGAAGAASASTSDYLILLHL</sequence>
<organism evidence="1 2">
    <name type="scientific">Ambrosiozyma monospora</name>
    <name type="common">Yeast</name>
    <name type="synonym">Endomycopsis monosporus</name>
    <dbReference type="NCBI Taxonomy" id="43982"/>
    <lineage>
        <taxon>Eukaryota</taxon>
        <taxon>Fungi</taxon>
        <taxon>Dikarya</taxon>
        <taxon>Ascomycota</taxon>
        <taxon>Saccharomycotina</taxon>
        <taxon>Pichiomycetes</taxon>
        <taxon>Pichiales</taxon>
        <taxon>Pichiaceae</taxon>
        <taxon>Ambrosiozyma</taxon>
    </lineage>
</organism>
<name>A0ACB5T397_AMBMO</name>
<dbReference type="EMBL" id="BSXS01002846">
    <property type="protein sequence ID" value="GME79984.1"/>
    <property type="molecule type" value="Genomic_DNA"/>
</dbReference>